<evidence type="ECO:0000256" key="1">
    <source>
        <dbReference type="SAM" id="Phobius"/>
    </source>
</evidence>
<gene>
    <name evidence="2" type="ORF">Cflav_PD4810</name>
</gene>
<keyword evidence="3" id="KW-1185">Reference proteome</keyword>
<keyword evidence="1" id="KW-0472">Membrane</keyword>
<feature type="transmembrane region" description="Helical" evidence="1">
    <location>
        <begin position="64"/>
        <end position="88"/>
    </location>
</feature>
<dbReference type="STRING" id="320771.Cflav_PD4810"/>
<feature type="transmembrane region" description="Helical" evidence="1">
    <location>
        <begin position="193"/>
        <end position="213"/>
    </location>
</feature>
<comment type="caution">
    <text evidence="2">The sequence shown here is derived from an EMBL/GenBank/DDBJ whole genome shotgun (WGS) entry which is preliminary data.</text>
</comment>
<proteinExistence type="predicted"/>
<keyword evidence="1" id="KW-1133">Transmembrane helix</keyword>
<dbReference type="RefSeq" id="WP_007414304.1">
    <property type="nucleotide sequence ID" value="NZ_ABOX02000008.1"/>
</dbReference>
<reference evidence="2 3" key="1">
    <citation type="journal article" date="2011" name="J. Bacteriol.">
        <title>Genome sequence of 'Pedosphaera parvula' Ellin514, an aerobic Verrucomicrobial isolate from pasture soil.</title>
        <authorList>
            <person name="Kant R."/>
            <person name="van Passel M.W."/>
            <person name="Sangwan P."/>
            <person name="Palva A."/>
            <person name="Lucas S."/>
            <person name="Copeland A."/>
            <person name="Lapidus A."/>
            <person name="Glavina Del Rio T."/>
            <person name="Dalin E."/>
            <person name="Tice H."/>
            <person name="Bruce D."/>
            <person name="Goodwin L."/>
            <person name="Pitluck S."/>
            <person name="Chertkov O."/>
            <person name="Larimer F.W."/>
            <person name="Land M.L."/>
            <person name="Hauser L."/>
            <person name="Brettin T.S."/>
            <person name="Detter J.C."/>
            <person name="Han S."/>
            <person name="de Vos W.M."/>
            <person name="Janssen P.H."/>
            <person name="Smidt H."/>
        </authorList>
    </citation>
    <scope>NUCLEOTIDE SEQUENCE [LARGE SCALE GENOMIC DNA]</scope>
    <source>
        <strain evidence="2 3">Ellin514</strain>
    </source>
</reference>
<feature type="transmembrane region" description="Helical" evidence="1">
    <location>
        <begin position="139"/>
        <end position="161"/>
    </location>
</feature>
<keyword evidence="1" id="KW-0812">Transmembrane</keyword>
<dbReference type="AlphaFoldDB" id="B9XEQ6"/>
<dbReference type="Proteomes" id="UP000003688">
    <property type="component" value="Unassembled WGS sequence"/>
</dbReference>
<protein>
    <submittedName>
        <fullName evidence="2">Uncharacterized protein</fullName>
    </submittedName>
</protein>
<accession>B9XEQ6</accession>
<evidence type="ECO:0000313" key="2">
    <source>
        <dbReference type="EMBL" id="EEF61770.1"/>
    </source>
</evidence>
<sequence>MKQELDRIKKDVETIEKAMGLVPSMGREWIQWMKRDRWFNLLWCLPGFILIAATLLPVDHAKRYLGLVSDQWAGVLVVVALIGIASGHTRKVTREDGRPESMIRESKRINGMTAQGLWFGLALVVQVLLFFVWGRSNHIAFGPFWSGLFILMGSTCLVAALVARAWILLGYAIPFLAYGLSLPLTGGNHKVNGVLFGAMFIAVALSFAFIQIWQIRRIEGQHETH</sequence>
<feature type="transmembrane region" description="Helical" evidence="1">
    <location>
        <begin position="109"/>
        <end position="133"/>
    </location>
</feature>
<dbReference type="EMBL" id="ABOX02000008">
    <property type="protein sequence ID" value="EEF61770.1"/>
    <property type="molecule type" value="Genomic_DNA"/>
</dbReference>
<feature type="transmembrane region" description="Helical" evidence="1">
    <location>
        <begin position="38"/>
        <end position="58"/>
    </location>
</feature>
<organism evidence="2 3">
    <name type="scientific">Pedosphaera parvula (strain Ellin514)</name>
    <dbReference type="NCBI Taxonomy" id="320771"/>
    <lineage>
        <taxon>Bacteria</taxon>
        <taxon>Pseudomonadati</taxon>
        <taxon>Verrucomicrobiota</taxon>
        <taxon>Pedosphaerae</taxon>
        <taxon>Pedosphaerales</taxon>
        <taxon>Pedosphaeraceae</taxon>
        <taxon>Pedosphaera</taxon>
    </lineage>
</organism>
<name>B9XEQ6_PEDPL</name>
<feature type="transmembrane region" description="Helical" evidence="1">
    <location>
        <begin position="168"/>
        <end position="187"/>
    </location>
</feature>
<evidence type="ECO:0000313" key="3">
    <source>
        <dbReference type="Proteomes" id="UP000003688"/>
    </source>
</evidence>